<dbReference type="Proteomes" id="UP000663851">
    <property type="component" value="Unassembled WGS sequence"/>
</dbReference>
<dbReference type="Proteomes" id="UP000663873">
    <property type="component" value="Unassembled WGS sequence"/>
</dbReference>
<evidence type="ECO:0000313" key="6">
    <source>
        <dbReference type="EMBL" id="CAF4724844.1"/>
    </source>
</evidence>
<protein>
    <submittedName>
        <fullName evidence="3">Uncharacterized protein</fullName>
    </submittedName>
</protein>
<name>A0A818C5U9_9BILA</name>
<dbReference type="EMBL" id="CAJNXB010000893">
    <property type="protein sequence ID" value="CAF3112328.1"/>
    <property type="molecule type" value="Genomic_DNA"/>
</dbReference>
<organism evidence="3 7">
    <name type="scientific">Rotaria socialis</name>
    <dbReference type="NCBI Taxonomy" id="392032"/>
    <lineage>
        <taxon>Eukaryota</taxon>
        <taxon>Metazoa</taxon>
        <taxon>Spiralia</taxon>
        <taxon>Gnathifera</taxon>
        <taxon>Rotifera</taxon>
        <taxon>Eurotatoria</taxon>
        <taxon>Bdelloidea</taxon>
        <taxon>Philodinida</taxon>
        <taxon>Philodinidae</taxon>
        <taxon>Rotaria</taxon>
    </lineage>
</organism>
<dbReference type="EMBL" id="CAJNYD010002551">
    <property type="protein sequence ID" value="CAF3428165.1"/>
    <property type="molecule type" value="Genomic_DNA"/>
</dbReference>
<evidence type="ECO:0000313" key="5">
    <source>
        <dbReference type="EMBL" id="CAF4245194.1"/>
    </source>
</evidence>
<evidence type="ECO:0000313" key="2">
    <source>
        <dbReference type="EMBL" id="CAF3341101.1"/>
    </source>
</evidence>
<comment type="caution">
    <text evidence="3">The sequence shown here is derived from an EMBL/GenBank/DDBJ whole genome shotgun (WGS) entry which is preliminary data.</text>
</comment>
<dbReference type="EMBL" id="CAJOBO010000546">
    <property type="protein sequence ID" value="CAF4245194.1"/>
    <property type="molecule type" value="Genomic_DNA"/>
</dbReference>
<evidence type="ECO:0000313" key="8">
    <source>
        <dbReference type="Proteomes" id="UP000663873"/>
    </source>
</evidence>
<gene>
    <name evidence="2" type="ORF">GRG538_LOCUS4631</name>
    <name evidence="5" type="ORF">HFQ381_LOCUS10097</name>
    <name evidence="3" type="ORF">LUA448_LOCUS20091</name>
    <name evidence="6" type="ORF">QYT958_LOCUS19197</name>
    <name evidence="1" type="ORF">TIS948_LOCUS7537</name>
    <name evidence="4" type="ORF">UJA718_LOCUS2298</name>
</gene>
<evidence type="ECO:0000313" key="1">
    <source>
        <dbReference type="EMBL" id="CAF3112328.1"/>
    </source>
</evidence>
<sequence length="185" mass="21690">MLISIFNSNNNHEQSTTEIDGQFVQSQLLITSLLKMKTTSTDKDEFICKCRELYKDDKTQLHFVDEFERDYSSDFSLWWYTRETFLYRLLNKALRVQDTDLLFYSAQLMSIEELNLLRDSKNKLISMNSFLSTTRNLKLALVYFDPSTNDDKFQRVLFDINADPGQDSIKPFADISKISVFQLGL</sequence>
<dbReference type="Proteomes" id="UP000663825">
    <property type="component" value="Unassembled WGS sequence"/>
</dbReference>
<keyword evidence="8" id="KW-1185">Reference proteome</keyword>
<dbReference type="Proteomes" id="UP000663872">
    <property type="component" value="Unassembled WGS sequence"/>
</dbReference>
<dbReference type="Proteomes" id="UP000663833">
    <property type="component" value="Unassembled WGS sequence"/>
</dbReference>
<reference evidence="3" key="1">
    <citation type="submission" date="2021-02" db="EMBL/GenBank/DDBJ databases">
        <authorList>
            <person name="Nowell W R."/>
        </authorList>
    </citation>
    <scope>NUCLEOTIDE SEQUENCE</scope>
</reference>
<dbReference type="AlphaFoldDB" id="A0A818C5U9"/>
<dbReference type="EMBL" id="CAJNYT010000270">
    <property type="protein sequence ID" value="CAF3341101.1"/>
    <property type="molecule type" value="Genomic_DNA"/>
</dbReference>
<dbReference type="EMBL" id="CAJOBR010003136">
    <property type="protein sequence ID" value="CAF4724844.1"/>
    <property type="molecule type" value="Genomic_DNA"/>
</dbReference>
<dbReference type="EMBL" id="CAJOBP010000153">
    <property type="protein sequence ID" value="CAF4131928.1"/>
    <property type="molecule type" value="Genomic_DNA"/>
</dbReference>
<accession>A0A818C5U9</accession>
<dbReference type="SUPFAM" id="SSF56399">
    <property type="entry name" value="ADP-ribosylation"/>
    <property type="match status" value="1"/>
</dbReference>
<evidence type="ECO:0000313" key="3">
    <source>
        <dbReference type="EMBL" id="CAF3428165.1"/>
    </source>
</evidence>
<dbReference type="OrthoDB" id="5986190at2759"/>
<evidence type="ECO:0000313" key="4">
    <source>
        <dbReference type="EMBL" id="CAF4131928.1"/>
    </source>
</evidence>
<evidence type="ECO:0000313" key="7">
    <source>
        <dbReference type="Proteomes" id="UP000663833"/>
    </source>
</evidence>
<proteinExistence type="predicted"/>
<dbReference type="Proteomes" id="UP000663848">
    <property type="component" value="Unassembled WGS sequence"/>
</dbReference>